<feature type="compositionally biased region" description="Basic and acidic residues" evidence="2">
    <location>
        <begin position="1"/>
        <end position="21"/>
    </location>
</feature>
<accession>A0A9J6GTH0</accession>
<evidence type="ECO:0000259" key="3">
    <source>
        <dbReference type="Pfam" id="PF05649"/>
    </source>
</evidence>
<feature type="region of interest" description="Disordered" evidence="2">
    <location>
        <begin position="1"/>
        <end position="100"/>
    </location>
</feature>
<dbReference type="Proteomes" id="UP000821853">
    <property type="component" value="Unassembled WGS sequence"/>
</dbReference>
<dbReference type="GO" id="GO:0016485">
    <property type="term" value="P:protein processing"/>
    <property type="evidence" value="ECO:0007669"/>
    <property type="project" value="TreeGrafter"/>
</dbReference>
<evidence type="ECO:0000256" key="1">
    <source>
        <dbReference type="ARBA" id="ARBA00007357"/>
    </source>
</evidence>
<organism evidence="4 5">
    <name type="scientific">Haemaphysalis longicornis</name>
    <name type="common">Bush tick</name>
    <dbReference type="NCBI Taxonomy" id="44386"/>
    <lineage>
        <taxon>Eukaryota</taxon>
        <taxon>Metazoa</taxon>
        <taxon>Ecdysozoa</taxon>
        <taxon>Arthropoda</taxon>
        <taxon>Chelicerata</taxon>
        <taxon>Arachnida</taxon>
        <taxon>Acari</taxon>
        <taxon>Parasitiformes</taxon>
        <taxon>Ixodida</taxon>
        <taxon>Ixodoidea</taxon>
        <taxon>Ixodidae</taxon>
        <taxon>Haemaphysalinae</taxon>
        <taxon>Haemaphysalis</taxon>
    </lineage>
</organism>
<comment type="caution">
    <text evidence="4">The sequence shown here is derived from an EMBL/GenBank/DDBJ whole genome shotgun (WGS) entry which is preliminary data.</text>
</comment>
<evidence type="ECO:0000313" key="4">
    <source>
        <dbReference type="EMBL" id="KAH9377663.1"/>
    </source>
</evidence>
<dbReference type="PANTHER" id="PTHR11733">
    <property type="entry name" value="ZINC METALLOPROTEASE FAMILY M13 NEPRILYSIN-RELATED"/>
    <property type="match status" value="1"/>
</dbReference>
<dbReference type="AlphaFoldDB" id="A0A9J6GTH0"/>
<dbReference type="GO" id="GO:0004222">
    <property type="term" value="F:metalloendopeptidase activity"/>
    <property type="evidence" value="ECO:0007669"/>
    <property type="project" value="InterPro"/>
</dbReference>
<feature type="domain" description="Peptidase M13 N-terminal" evidence="3">
    <location>
        <begin position="554"/>
        <end position="870"/>
    </location>
</feature>
<dbReference type="SUPFAM" id="SSF55486">
    <property type="entry name" value="Metalloproteases ('zincins'), catalytic domain"/>
    <property type="match status" value="1"/>
</dbReference>
<feature type="region of interest" description="Disordered" evidence="2">
    <location>
        <begin position="270"/>
        <end position="392"/>
    </location>
</feature>
<name>A0A9J6GTH0_HAELO</name>
<comment type="similarity">
    <text evidence="1">Belongs to the peptidase M13 family.</text>
</comment>
<protein>
    <recommendedName>
        <fullName evidence="3">Peptidase M13 N-terminal domain-containing protein</fullName>
    </recommendedName>
</protein>
<feature type="compositionally biased region" description="Polar residues" evidence="2">
    <location>
        <begin position="345"/>
        <end position="354"/>
    </location>
</feature>
<gene>
    <name evidence="4" type="ORF">HPB48_011373</name>
</gene>
<evidence type="ECO:0000313" key="5">
    <source>
        <dbReference type="Proteomes" id="UP000821853"/>
    </source>
</evidence>
<dbReference type="InterPro" id="IPR042089">
    <property type="entry name" value="Peptidase_M13_dom_2"/>
</dbReference>
<feature type="compositionally biased region" description="Polar residues" evidence="2">
    <location>
        <begin position="367"/>
        <end position="380"/>
    </location>
</feature>
<dbReference type="Gene3D" id="1.10.1380.10">
    <property type="entry name" value="Neutral endopeptidase , domain2"/>
    <property type="match status" value="1"/>
</dbReference>
<dbReference type="Gene3D" id="3.40.390.10">
    <property type="entry name" value="Collagenase (Catalytic Domain)"/>
    <property type="match status" value="2"/>
</dbReference>
<dbReference type="PANTHER" id="PTHR11733:SF241">
    <property type="entry name" value="GH26575P-RELATED"/>
    <property type="match status" value="1"/>
</dbReference>
<dbReference type="GO" id="GO:0005886">
    <property type="term" value="C:plasma membrane"/>
    <property type="evidence" value="ECO:0007669"/>
    <property type="project" value="TreeGrafter"/>
</dbReference>
<dbReference type="OrthoDB" id="6513139at2759"/>
<feature type="compositionally biased region" description="Pro residues" evidence="2">
    <location>
        <begin position="28"/>
        <end position="37"/>
    </location>
</feature>
<dbReference type="VEuPathDB" id="VectorBase:HLOH_041140"/>
<dbReference type="EMBL" id="JABSTR010000008">
    <property type="protein sequence ID" value="KAH9377663.1"/>
    <property type="molecule type" value="Genomic_DNA"/>
</dbReference>
<feature type="compositionally biased region" description="Basic and acidic residues" evidence="2">
    <location>
        <begin position="439"/>
        <end position="448"/>
    </location>
</feature>
<dbReference type="Pfam" id="PF05649">
    <property type="entry name" value="Peptidase_M13_N"/>
    <property type="match status" value="1"/>
</dbReference>
<dbReference type="InterPro" id="IPR024079">
    <property type="entry name" value="MetalloPept_cat_dom_sf"/>
</dbReference>
<feature type="region of interest" description="Disordered" evidence="2">
    <location>
        <begin position="435"/>
        <end position="455"/>
    </location>
</feature>
<sequence>MDEREPKTRRPPPHTDPDGRRVPIHSSMPPPKRPPQPGRGEYQPPSEYSSVEDPGSPGRGSPPDAPDDCSEGSWMRFDAGELQRRAQMPSPPAPSVAKKVGLQSGSLPALFEQSALDLLASSDSSSTGDEPSQQAGDGLPLAVPKTHHPEPPAPPTPSSAVVDKRASLPAHRRQHGTRDSHLPYWDVHRTHSMDDEECADELTVDYVPATLKIYDTESTQEGTSISPGGDDFGTGGEAATAISGGATSEHSPHANYKRGRISWLSLSEDGVRDPPVKEVAVGPTRAEPSVEVPVIHPKKTLAGVQTLPTKPPSDGSLVDELPAAPSPTKNVSDEETTAKPPVTRSAPNRLSTDLSGAGSPDTKCHPSRSQSTTKSETDSVAANVASPRRDPAAARLDQNLEPQAESSQPSVAASAPVLPCKIAVEHALRLQRAPLPRKQPVEADDKSGKVPSAVPYEEKKRASYLNELELHNTVAAKLQRIPMRLLLFDLFLAFLLVIFSQMEMLGLQGNTTATTTTPSEGPALLYERPVCRSAACSAAGTNLFYTLNESADACQSIFDVVCRPWVHETPSTYHRALVGSARLATATVFEETTKFLESRLRKASPSTSQGKLASLYASCRDQEERDRAGLAYFRGLLRRYQLDRWPFGDDHGGLSRPQGALELFTRDTGAEPYFTLRLRKLGNGSILTVGCPLLGLPPLSFISKDADVSRYTDYVGSVLKLVSGPSAALTNVPATVVDFETNFARLHVASCKEGGTYRTKRLRDLVDSKWNWEHFLHEVTEGAVTNDHVQSASWEYASSVTGFIVSNSAAAANYFGWKVVSRLAPYTTTSMEDTYNAFLEATGLETHRPSRRCLTQVNRVLPFAMGRAYAMISPETSTNYQAYLVAHEVARSLDAYMVKDGQPLASEVETLYRKLRSTMDLTMGYPDWVQDEASVDAYYEPVTIGGSYLESHLSAAKVTYQRSFDPRVSLGGRERLMFPEDPKRWTIDPALLSLYDIQDNRFYLLPAVLQPPYYVEGTAHSLNYGGLGFLLARSILSELFSHIVESTVAPLQDSPSLAKSVQLLRARLLKSSSAGANNRSSEALAASIAYLSFQMHGNFRDEQTVEGAETLTPDQIFFIAVARTLCTLARSRYYVRVVVQGSEVDALSEIDNSLMSLPEYRDAFGCNGMLR</sequence>
<evidence type="ECO:0000256" key="2">
    <source>
        <dbReference type="SAM" id="MobiDB-lite"/>
    </source>
</evidence>
<dbReference type="PROSITE" id="PS51885">
    <property type="entry name" value="NEPRILYSIN"/>
    <property type="match status" value="1"/>
</dbReference>
<dbReference type="InterPro" id="IPR000718">
    <property type="entry name" value="Peptidase_M13"/>
</dbReference>
<dbReference type="InterPro" id="IPR008753">
    <property type="entry name" value="Peptidase_M13_N"/>
</dbReference>
<proteinExistence type="inferred from homology"/>
<reference evidence="4 5" key="1">
    <citation type="journal article" date="2020" name="Cell">
        <title>Large-Scale Comparative Analyses of Tick Genomes Elucidate Their Genetic Diversity and Vector Capacities.</title>
        <authorList>
            <consortium name="Tick Genome and Microbiome Consortium (TIGMIC)"/>
            <person name="Jia N."/>
            <person name="Wang J."/>
            <person name="Shi W."/>
            <person name="Du L."/>
            <person name="Sun Y."/>
            <person name="Zhan W."/>
            <person name="Jiang J.F."/>
            <person name="Wang Q."/>
            <person name="Zhang B."/>
            <person name="Ji P."/>
            <person name="Bell-Sakyi L."/>
            <person name="Cui X.M."/>
            <person name="Yuan T.T."/>
            <person name="Jiang B.G."/>
            <person name="Yang W.F."/>
            <person name="Lam T.T."/>
            <person name="Chang Q.C."/>
            <person name="Ding S.J."/>
            <person name="Wang X.J."/>
            <person name="Zhu J.G."/>
            <person name="Ruan X.D."/>
            <person name="Zhao L."/>
            <person name="Wei J.T."/>
            <person name="Ye R.Z."/>
            <person name="Que T.C."/>
            <person name="Du C.H."/>
            <person name="Zhou Y.H."/>
            <person name="Cheng J.X."/>
            <person name="Dai P.F."/>
            <person name="Guo W.B."/>
            <person name="Han X.H."/>
            <person name="Huang E.J."/>
            <person name="Li L.F."/>
            <person name="Wei W."/>
            <person name="Gao Y.C."/>
            <person name="Liu J.Z."/>
            <person name="Shao H.Z."/>
            <person name="Wang X."/>
            <person name="Wang C.C."/>
            <person name="Yang T.C."/>
            <person name="Huo Q.B."/>
            <person name="Li W."/>
            <person name="Chen H.Y."/>
            <person name="Chen S.E."/>
            <person name="Zhou L.G."/>
            <person name="Ni X.B."/>
            <person name="Tian J.H."/>
            <person name="Sheng Y."/>
            <person name="Liu T."/>
            <person name="Pan Y.S."/>
            <person name="Xia L.Y."/>
            <person name="Li J."/>
            <person name="Zhao F."/>
            <person name="Cao W.C."/>
        </authorList>
    </citation>
    <scope>NUCLEOTIDE SEQUENCE [LARGE SCALE GENOMIC DNA]</scope>
    <source>
        <strain evidence="4">HaeL-2018</strain>
    </source>
</reference>
<keyword evidence="5" id="KW-1185">Reference proteome</keyword>
<feature type="region of interest" description="Disordered" evidence="2">
    <location>
        <begin position="120"/>
        <end position="179"/>
    </location>
</feature>
<feature type="compositionally biased region" description="Low complexity" evidence="2">
    <location>
        <begin position="53"/>
        <end position="62"/>
    </location>
</feature>